<dbReference type="EMBL" id="JADQTO010000002">
    <property type="protein sequence ID" value="MBG0560710.1"/>
    <property type="molecule type" value="Genomic_DNA"/>
</dbReference>
<evidence type="ECO:0000313" key="2">
    <source>
        <dbReference type="EMBL" id="MBG0560710.1"/>
    </source>
</evidence>
<protein>
    <submittedName>
        <fullName evidence="2">Uncharacterized protein</fullName>
    </submittedName>
</protein>
<comment type="caution">
    <text evidence="2">The sequence shown here is derived from an EMBL/GenBank/DDBJ whole genome shotgun (WGS) entry which is preliminary data.</text>
</comment>
<reference evidence="2" key="1">
    <citation type="submission" date="2020-11" db="EMBL/GenBank/DDBJ databases">
        <title>Isolation and identification of active actinomycetes.</title>
        <authorList>
            <person name="Sun X."/>
        </authorList>
    </citation>
    <scope>NUCLEOTIDE SEQUENCE</scope>
    <source>
        <strain evidence="2">NEAU-A11</strain>
    </source>
</reference>
<dbReference type="AlphaFoldDB" id="A0A931C9A7"/>
<evidence type="ECO:0000256" key="1">
    <source>
        <dbReference type="SAM" id="MobiDB-lite"/>
    </source>
</evidence>
<proteinExistence type="predicted"/>
<organism evidence="2 3">
    <name type="scientific">Actinoplanes aureus</name>
    <dbReference type="NCBI Taxonomy" id="2792083"/>
    <lineage>
        <taxon>Bacteria</taxon>
        <taxon>Bacillati</taxon>
        <taxon>Actinomycetota</taxon>
        <taxon>Actinomycetes</taxon>
        <taxon>Micromonosporales</taxon>
        <taxon>Micromonosporaceae</taxon>
        <taxon>Actinoplanes</taxon>
    </lineage>
</organism>
<feature type="compositionally biased region" description="Basic residues" evidence="1">
    <location>
        <begin position="62"/>
        <end position="76"/>
    </location>
</feature>
<feature type="region of interest" description="Disordered" evidence="1">
    <location>
        <begin position="55"/>
        <end position="76"/>
    </location>
</feature>
<dbReference type="RefSeq" id="WP_196412513.1">
    <property type="nucleotide sequence ID" value="NZ_JADQTO010000002.1"/>
</dbReference>
<gene>
    <name evidence="2" type="ORF">I4J89_04420</name>
</gene>
<feature type="region of interest" description="Disordered" evidence="1">
    <location>
        <begin position="1"/>
        <end position="21"/>
    </location>
</feature>
<accession>A0A931C9A7</accession>
<sequence length="76" mass="8614">MLPPALQPGQFDPATEPEKQAKFRRKVADVQHLVGHLMSGNDYFITSDEDDMLKPLEESAHPRSRFHPRCRSARGA</sequence>
<evidence type="ECO:0000313" key="3">
    <source>
        <dbReference type="Proteomes" id="UP000598146"/>
    </source>
</evidence>
<dbReference type="Proteomes" id="UP000598146">
    <property type="component" value="Unassembled WGS sequence"/>
</dbReference>
<name>A0A931C9A7_9ACTN</name>
<keyword evidence="3" id="KW-1185">Reference proteome</keyword>